<dbReference type="OrthoDB" id="7307423at2"/>
<organism evidence="2 3">
    <name type="scientific">Microvirga tunisiensis</name>
    <dbReference type="NCBI Taxonomy" id="2108360"/>
    <lineage>
        <taxon>Bacteria</taxon>
        <taxon>Pseudomonadati</taxon>
        <taxon>Pseudomonadota</taxon>
        <taxon>Alphaproteobacteria</taxon>
        <taxon>Hyphomicrobiales</taxon>
        <taxon>Methylobacteriaceae</taxon>
        <taxon>Microvirga</taxon>
    </lineage>
</organism>
<evidence type="ECO:0000313" key="2">
    <source>
        <dbReference type="EMBL" id="MPR27559.1"/>
    </source>
</evidence>
<dbReference type="Proteomes" id="UP000403266">
    <property type="component" value="Unassembled WGS sequence"/>
</dbReference>
<protein>
    <recommendedName>
        <fullName evidence="1">DUF6455 domain-containing protein</fullName>
    </recommendedName>
</protein>
<comment type="caution">
    <text evidence="2">The sequence shown here is derived from an EMBL/GenBank/DDBJ whole genome shotgun (WGS) entry which is preliminary data.</text>
</comment>
<evidence type="ECO:0000313" key="3">
    <source>
        <dbReference type="Proteomes" id="UP000403266"/>
    </source>
</evidence>
<proteinExistence type="predicted"/>
<gene>
    <name evidence="2" type="ORF">FS320_20845</name>
</gene>
<dbReference type="EMBL" id="VOSK01000095">
    <property type="protein sequence ID" value="MPR27559.1"/>
    <property type="molecule type" value="Genomic_DNA"/>
</dbReference>
<dbReference type="Pfam" id="PF20056">
    <property type="entry name" value="DUF6455"/>
    <property type="match status" value="1"/>
</dbReference>
<evidence type="ECO:0000259" key="1">
    <source>
        <dbReference type="Pfam" id="PF20056"/>
    </source>
</evidence>
<keyword evidence="3" id="KW-1185">Reference proteome</keyword>
<dbReference type="AlphaFoldDB" id="A0A5N7MM95"/>
<dbReference type="RefSeq" id="WP_152713879.1">
    <property type="nucleotide sequence ID" value="NZ_VOSJ01000095.1"/>
</dbReference>
<dbReference type="InterPro" id="IPR045601">
    <property type="entry name" value="DUF6455"/>
</dbReference>
<feature type="domain" description="DUF6455" evidence="1">
    <location>
        <begin position="72"/>
        <end position="122"/>
    </location>
</feature>
<reference evidence="2 3" key="1">
    <citation type="journal article" date="2019" name="Syst. Appl. Microbiol.">
        <title>Microvirga tunisiensis sp. nov., a root nodule symbiotic bacterium isolated from Lupinus micranthus and L. luteus grown in Northern Tunisia.</title>
        <authorList>
            <person name="Msaddak A."/>
            <person name="Rejili M."/>
            <person name="Duran D."/>
            <person name="Mars M."/>
            <person name="Palacios J.M."/>
            <person name="Ruiz-Argueso T."/>
            <person name="Rey L."/>
            <person name="Imperial J."/>
        </authorList>
    </citation>
    <scope>NUCLEOTIDE SEQUENCE [LARGE SCALE GENOMIC DNA]</scope>
    <source>
        <strain evidence="2 3">Lmie10</strain>
    </source>
</reference>
<name>A0A5N7MM95_9HYPH</name>
<sequence>MSLGTAIKRWQSNWMRAQELDSLDQDQRNALARDIEVATDMLPVLVVRDPEAAAELPRLMNALSLDSDRIRHIHATLMRDMSLTCSGCTAAVRCRNDLDQGQARAHYGEYCPNAETLKELQDENVSKPTHA</sequence>
<accession>A0A5N7MM95</accession>